<accession>A0AA40KC12</accession>
<dbReference type="PANTHER" id="PTHR11056">
    <property type="entry name" value="HOMOGENTISATE 1,2-DIOXYGENASE"/>
    <property type="match status" value="1"/>
</dbReference>
<gene>
    <name evidence="12" type="ORF">B0T18DRAFT_313533</name>
</gene>
<dbReference type="AlphaFoldDB" id="A0AA40KC12"/>
<dbReference type="GO" id="GO:0006570">
    <property type="term" value="P:tyrosine metabolic process"/>
    <property type="evidence" value="ECO:0007669"/>
    <property type="project" value="InterPro"/>
</dbReference>
<dbReference type="Gene3D" id="2.60.120.10">
    <property type="entry name" value="Jelly Rolls"/>
    <property type="match status" value="1"/>
</dbReference>
<keyword evidence="13" id="KW-1185">Reference proteome</keyword>
<dbReference type="GO" id="GO:0005737">
    <property type="term" value="C:cytoplasm"/>
    <property type="evidence" value="ECO:0007669"/>
    <property type="project" value="TreeGrafter"/>
</dbReference>
<sequence length="528" mass="57419">MGSAAATGLVRETTSTDPYRYQYGFGNHHATEAIPGALPHNGTNLPAKVRFGLYPEHLNGTSFISSRETVSNVWMFRERPGAPHGPLRPVQTQHQIHASFLPMNPNVDFTPLPHTWGPLAPPVSPGKTTFIQGLKTIGGNGDATLKEGLAVHQYAFDADMHRQAFVNHDGDLLLIPQHGELDIKTEMGCLRVPPGVISVMPAGIRFSVSIVPSQTDLAPPHAAGYALEVYGTRFKLPELGVLGGNGLAHVRDFEYPVAAFDLDPTPPPGVAPWEITIKLAGRLFSYTQPNTPFDVVAWHGCHAPYRYDLSRFHHLSANRDQLDPTAYCVLTAPSKYPTVSAVDFCIFGEKWAVNQDTMRIPYFHRTMAAELCGVIHGEYKGSVRPLEPGGLSFEASYMPHGESYESYALDQEQSLSPRAVGKVGTGFLSFMIHVPSHFGLTKWATQDHPDIRPERPGLWDSFRGHMLDHLDDVNACLSRAGMITLQPHEPPTPPDSPSGGAGAVQLVEVDRLAGGGGAVGHTEGLNHI</sequence>
<dbReference type="Proteomes" id="UP001172155">
    <property type="component" value="Unassembled WGS sequence"/>
</dbReference>
<dbReference type="InterPro" id="IPR005708">
    <property type="entry name" value="Homogentis_dOase"/>
</dbReference>
<dbReference type="PANTHER" id="PTHR11056:SF0">
    <property type="entry name" value="HOMOGENTISATE 1,2-DIOXYGENASE"/>
    <property type="match status" value="1"/>
</dbReference>
<feature type="binding site" evidence="9">
    <location>
        <position position="370"/>
    </location>
    <ligand>
        <name>Fe cation</name>
        <dbReference type="ChEBI" id="CHEBI:24875"/>
    </ligand>
</feature>
<evidence type="ECO:0000256" key="4">
    <source>
        <dbReference type="ARBA" id="ARBA00013127"/>
    </source>
</evidence>
<evidence type="ECO:0000256" key="7">
    <source>
        <dbReference type="ARBA" id="ARBA00023002"/>
    </source>
</evidence>
<organism evidence="12 13">
    <name type="scientific">Schizothecium vesticola</name>
    <dbReference type="NCBI Taxonomy" id="314040"/>
    <lineage>
        <taxon>Eukaryota</taxon>
        <taxon>Fungi</taxon>
        <taxon>Dikarya</taxon>
        <taxon>Ascomycota</taxon>
        <taxon>Pezizomycotina</taxon>
        <taxon>Sordariomycetes</taxon>
        <taxon>Sordariomycetidae</taxon>
        <taxon>Sordariales</taxon>
        <taxon>Schizotheciaceae</taxon>
        <taxon>Schizothecium</taxon>
    </lineage>
</organism>
<dbReference type="InterPro" id="IPR011051">
    <property type="entry name" value="RmlC_Cupin_sf"/>
</dbReference>
<feature type="binding site" evidence="9">
    <location>
        <position position="400"/>
    </location>
    <ligand>
        <name>Fe cation</name>
        <dbReference type="ChEBI" id="CHEBI:24875"/>
    </ligand>
</feature>
<proteinExistence type="inferred from homology"/>
<feature type="binding site" evidence="9">
    <location>
        <position position="400"/>
    </location>
    <ligand>
        <name>homogentisate</name>
        <dbReference type="ChEBI" id="CHEBI:16169"/>
    </ligand>
</feature>
<keyword evidence="7" id="KW-0560">Oxidoreductase</keyword>
<keyword evidence="6" id="KW-0223">Dioxygenase</keyword>
<evidence type="ECO:0000259" key="10">
    <source>
        <dbReference type="Pfam" id="PF04209"/>
    </source>
</evidence>
<dbReference type="InterPro" id="IPR046452">
    <property type="entry name" value="HgmA_N"/>
</dbReference>
<feature type="binding site" evidence="9">
    <location>
        <position position="379"/>
    </location>
    <ligand>
        <name>homogentisate</name>
        <dbReference type="ChEBI" id="CHEBI:16169"/>
    </ligand>
</feature>
<comment type="cofactor">
    <cofactor evidence="1 9">
        <name>Fe cation</name>
        <dbReference type="ChEBI" id="CHEBI:24875"/>
    </cofactor>
</comment>
<comment type="pathway">
    <text evidence="2">Amino-acid degradation; L-phenylalanine degradation; acetoacetate and fumarate from L-phenylalanine: step 4/6.</text>
</comment>
<evidence type="ECO:0000313" key="13">
    <source>
        <dbReference type="Proteomes" id="UP001172155"/>
    </source>
</evidence>
<keyword evidence="8 9" id="KW-0408">Iron</keyword>
<evidence type="ECO:0000313" key="12">
    <source>
        <dbReference type="EMBL" id="KAK0753658.1"/>
    </source>
</evidence>
<dbReference type="SUPFAM" id="SSF51182">
    <property type="entry name" value="RmlC-like cupins"/>
    <property type="match status" value="1"/>
</dbReference>
<keyword evidence="5 9" id="KW-0479">Metal-binding</keyword>
<dbReference type="GO" id="GO:0046872">
    <property type="term" value="F:metal ion binding"/>
    <property type="evidence" value="ECO:0007669"/>
    <property type="project" value="UniProtKB-KW"/>
</dbReference>
<evidence type="ECO:0000259" key="11">
    <source>
        <dbReference type="Pfam" id="PF20510"/>
    </source>
</evidence>
<feature type="domain" description="Homogentisate 1,2-dioxygenase N-terminal" evidence="11">
    <location>
        <begin position="20"/>
        <end position="309"/>
    </location>
</feature>
<dbReference type="Pfam" id="PF04209">
    <property type="entry name" value="HgmA_C"/>
    <property type="match status" value="1"/>
</dbReference>
<evidence type="ECO:0000256" key="9">
    <source>
        <dbReference type="PIRSR" id="PIRSR605708-2"/>
    </source>
</evidence>
<dbReference type="InterPro" id="IPR014710">
    <property type="entry name" value="RmlC-like_jellyroll"/>
</dbReference>
<dbReference type="GO" id="GO:0004411">
    <property type="term" value="F:homogentisate 1,2-dioxygenase activity"/>
    <property type="evidence" value="ECO:0007669"/>
    <property type="project" value="UniProtKB-EC"/>
</dbReference>
<comment type="similarity">
    <text evidence="3">Belongs to the homogentisate dioxygenase family.</text>
</comment>
<dbReference type="Pfam" id="PF20510">
    <property type="entry name" value="HgmA_N"/>
    <property type="match status" value="1"/>
</dbReference>
<evidence type="ECO:0000256" key="2">
    <source>
        <dbReference type="ARBA" id="ARBA00004704"/>
    </source>
</evidence>
<feature type="binding site" evidence="9">
    <location>
        <position position="364"/>
    </location>
    <ligand>
        <name>Fe cation</name>
        <dbReference type="ChEBI" id="CHEBI:24875"/>
    </ligand>
</feature>
<evidence type="ECO:0000256" key="3">
    <source>
        <dbReference type="ARBA" id="ARBA00007757"/>
    </source>
</evidence>
<dbReference type="EMBL" id="JAUKUD010000001">
    <property type="protein sequence ID" value="KAK0753658.1"/>
    <property type="molecule type" value="Genomic_DNA"/>
</dbReference>
<feature type="domain" description="Homogentisate 1,2-dioxygenase C-terminal" evidence="10">
    <location>
        <begin position="318"/>
        <end position="463"/>
    </location>
</feature>
<evidence type="ECO:0000256" key="1">
    <source>
        <dbReference type="ARBA" id="ARBA00001962"/>
    </source>
</evidence>
<evidence type="ECO:0000256" key="8">
    <source>
        <dbReference type="ARBA" id="ARBA00023004"/>
    </source>
</evidence>
<evidence type="ECO:0000256" key="5">
    <source>
        <dbReference type="ARBA" id="ARBA00022723"/>
    </source>
</evidence>
<dbReference type="CDD" id="cd07000">
    <property type="entry name" value="cupin_HGO_N"/>
    <property type="match status" value="1"/>
</dbReference>
<reference evidence="12" key="1">
    <citation type="submission" date="2023-06" db="EMBL/GenBank/DDBJ databases">
        <title>Genome-scale phylogeny and comparative genomics of the fungal order Sordariales.</title>
        <authorList>
            <consortium name="Lawrence Berkeley National Laboratory"/>
            <person name="Hensen N."/>
            <person name="Bonometti L."/>
            <person name="Westerberg I."/>
            <person name="Brannstrom I.O."/>
            <person name="Guillou S."/>
            <person name="Cros-Aarteil S."/>
            <person name="Calhoun S."/>
            <person name="Haridas S."/>
            <person name="Kuo A."/>
            <person name="Mondo S."/>
            <person name="Pangilinan J."/>
            <person name="Riley R."/>
            <person name="LaButti K."/>
            <person name="Andreopoulos B."/>
            <person name="Lipzen A."/>
            <person name="Chen C."/>
            <person name="Yanf M."/>
            <person name="Daum C."/>
            <person name="Ng V."/>
            <person name="Clum A."/>
            <person name="Steindorff A."/>
            <person name="Ohm R."/>
            <person name="Martin F."/>
            <person name="Silar P."/>
            <person name="Natvig D."/>
            <person name="Lalanne C."/>
            <person name="Gautier V."/>
            <person name="Ament-velasquez S.L."/>
            <person name="Kruys A."/>
            <person name="Hutchinson M.I."/>
            <person name="Powell A.J."/>
            <person name="Barry K."/>
            <person name="Miller A.N."/>
            <person name="Grigoriev I.V."/>
            <person name="Debuchy R."/>
            <person name="Gladieux P."/>
            <person name="Thoren M.H."/>
            <person name="Johannesson H."/>
        </authorList>
    </citation>
    <scope>NUCLEOTIDE SEQUENCE</scope>
    <source>
        <strain evidence="12">SMH3187-1</strain>
    </source>
</reference>
<name>A0AA40KC12_9PEZI</name>
<dbReference type="GO" id="GO:0006559">
    <property type="term" value="P:L-phenylalanine catabolic process"/>
    <property type="evidence" value="ECO:0007669"/>
    <property type="project" value="InterPro"/>
</dbReference>
<comment type="caution">
    <text evidence="12">The sequence shown here is derived from an EMBL/GenBank/DDBJ whole genome shotgun (WGS) entry which is preliminary data.</text>
</comment>
<dbReference type="InterPro" id="IPR046451">
    <property type="entry name" value="HgmA_C"/>
</dbReference>
<dbReference type="EC" id="1.13.11.5" evidence="4"/>
<evidence type="ECO:0000256" key="6">
    <source>
        <dbReference type="ARBA" id="ARBA00022964"/>
    </source>
</evidence>
<protein>
    <recommendedName>
        <fullName evidence="4">homogentisate 1,2-dioxygenase</fullName>
        <ecNumber evidence="4">1.13.11.5</ecNumber>
    </recommendedName>
</protein>